<organism evidence="1 2">
    <name type="scientific">Halomonas citrativorans</name>
    <dbReference type="NCBI Taxonomy" id="2742612"/>
    <lineage>
        <taxon>Bacteria</taxon>
        <taxon>Pseudomonadati</taxon>
        <taxon>Pseudomonadota</taxon>
        <taxon>Gammaproteobacteria</taxon>
        <taxon>Oceanospirillales</taxon>
        <taxon>Halomonadaceae</taxon>
        <taxon>Halomonas</taxon>
    </lineage>
</organism>
<evidence type="ECO:0000313" key="2">
    <source>
        <dbReference type="Proteomes" id="UP000196331"/>
    </source>
</evidence>
<sequence>MVIAKNVYRCVLSVENLEKTSGFQASPINTGFALVTY</sequence>
<comment type="caution">
    <text evidence="1">The sequence shown here is derived from an EMBL/GenBank/DDBJ whole genome shotgun (WGS) entry which is preliminary data.</text>
</comment>
<proteinExistence type="predicted"/>
<gene>
    <name evidence="1" type="ORF">CZ787_13170</name>
</gene>
<accession>A0A1R4I374</accession>
<evidence type="ECO:0000313" key="1">
    <source>
        <dbReference type="EMBL" id="SJN14044.1"/>
    </source>
</evidence>
<dbReference type="EMBL" id="FUKM01000050">
    <property type="protein sequence ID" value="SJN14044.1"/>
    <property type="molecule type" value="Genomic_DNA"/>
</dbReference>
<dbReference type="Proteomes" id="UP000196331">
    <property type="component" value="Unassembled WGS sequence"/>
</dbReference>
<protein>
    <submittedName>
        <fullName evidence="1">Uncharacterized protein</fullName>
    </submittedName>
</protein>
<dbReference type="AlphaFoldDB" id="A0A1R4I374"/>
<reference evidence="1 2" key="1">
    <citation type="submission" date="2017-02" db="EMBL/GenBank/DDBJ databases">
        <authorList>
            <person name="Dridi B."/>
        </authorList>
    </citation>
    <scope>NUCLEOTIDE SEQUENCE [LARGE SCALE GENOMIC DNA]</scope>
    <source>
        <strain evidence="1 2">JB380</strain>
    </source>
</reference>
<name>A0A1R4I374_9GAMM</name>